<dbReference type="Proteomes" id="UP000298493">
    <property type="component" value="Unassembled WGS sequence"/>
</dbReference>
<proteinExistence type="predicted"/>
<keyword evidence="3" id="KW-1185">Reference proteome</keyword>
<evidence type="ECO:0000313" key="3">
    <source>
        <dbReference type="Proteomes" id="UP000298493"/>
    </source>
</evidence>
<feature type="region of interest" description="Disordered" evidence="1">
    <location>
        <begin position="395"/>
        <end position="415"/>
    </location>
</feature>
<dbReference type="EMBL" id="SNSC02000003">
    <property type="protein sequence ID" value="TID25854.1"/>
    <property type="molecule type" value="Genomic_DNA"/>
</dbReference>
<feature type="compositionally biased region" description="Acidic residues" evidence="1">
    <location>
        <begin position="306"/>
        <end position="316"/>
    </location>
</feature>
<comment type="caution">
    <text evidence="2">The sequence shown here is derived from an EMBL/GenBank/DDBJ whole genome shotgun (WGS) entry which is preliminary data.</text>
</comment>
<name>A0A4Z1PSS2_9PEZI</name>
<sequence length="494" mass="54359">MPGMHLPKFEKSAALSHHCGVCCKPLTNTSAINTCIGKHEVICTNYHFTFHFVGKAHQCQACTHAETLLQGRHRAIAELVHEFKTLYPSDTDTTAAENGGMITPPLQFEEPSTPTKKLKKKEKKDLKRIEKAANRAKIVTQADIAELGEMMYPNGIGGTANVDSLLSEALSIKFQPSVFSEVRLMEKLMIPSGTTPNHTAEVDRVLNELEIQRSATDKEEARLWNKIRTKLREDMEITWNGSVQMKRRRIIYAQWVSQGAVDAMAQWAEDWDIGTGWKIDGGFCVTAAGKESEVETGTDVVVGAEESSEEDADVDDTATVTSSLSGLSIGKSRAPGTEKPKPPPLNSNIQMIKDERRGGSPRVERLVQTPHKLIYFRASDEDVAPSPGFRPIFVATDPEDSMSKTPRAPPVLRIVPNGSTSPFPIMKESVAPRAPLDKPWNAVAAVEPRQKRKADTLAANPPPLRVMKITAPVQEEVDDGTWIAVEKKGKAKRA</sequence>
<organism evidence="2 3">
    <name type="scientific">Venturia nashicola</name>
    <dbReference type="NCBI Taxonomy" id="86259"/>
    <lineage>
        <taxon>Eukaryota</taxon>
        <taxon>Fungi</taxon>
        <taxon>Dikarya</taxon>
        <taxon>Ascomycota</taxon>
        <taxon>Pezizomycotina</taxon>
        <taxon>Dothideomycetes</taxon>
        <taxon>Pleosporomycetidae</taxon>
        <taxon>Venturiales</taxon>
        <taxon>Venturiaceae</taxon>
        <taxon>Venturia</taxon>
    </lineage>
</organism>
<accession>A0A4Z1PSS2</accession>
<evidence type="ECO:0000256" key="1">
    <source>
        <dbReference type="SAM" id="MobiDB-lite"/>
    </source>
</evidence>
<gene>
    <name evidence="2" type="ORF">E6O75_ATG03717</name>
</gene>
<evidence type="ECO:0000313" key="2">
    <source>
        <dbReference type="EMBL" id="TID25854.1"/>
    </source>
</evidence>
<protein>
    <submittedName>
        <fullName evidence="2">Gb</fullName>
    </submittedName>
</protein>
<dbReference type="AlphaFoldDB" id="A0A4Z1PSS2"/>
<dbReference type="STRING" id="86259.A0A4Z1PSS2"/>
<reference evidence="2 3" key="1">
    <citation type="submission" date="2019-04" db="EMBL/GenBank/DDBJ databases">
        <title>High contiguity whole genome sequence and gene annotation resource for two Venturia nashicola isolates.</title>
        <authorList>
            <person name="Prokchorchik M."/>
            <person name="Won K."/>
            <person name="Lee Y."/>
            <person name="Choi E.D."/>
            <person name="Segonzac C."/>
            <person name="Sohn K.H."/>
        </authorList>
    </citation>
    <scope>NUCLEOTIDE SEQUENCE [LARGE SCALE GENOMIC DNA]</scope>
    <source>
        <strain evidence="2 3">PRI2</strain>
    </source>
</reference>
<feature type="region of interest" description="Disordered" evidence="1">
    <location>
        <begin position="304"/>
        <end position="348"/>
    </location>
</feature>